<evidence type="ECO:0000259" key="1">
    <source>
        <dbReference type="Pfam" id="PF13280"/>
    </source>
</evidence>
<evidence type="ECO:0000313" key="3">
    <source>
        <dbReference type="EMBL" id="KAA6328308.1"/>
    </source>
</evidence>
<dbReference type="InterPro" id="IPR057727">
    <property type="entry name" value="WCX_dom"/>
</dbReference>
<gene>
    <name evidence="3" type="ORF">EZS27_022783</name>
</gene>
<dbReference type="EMBL" id="SNRY01001842">
    <property type="protein sequence ID" value="KAA6328308.1"/>
    <property type="molecule type" value="Genomic_DNA"/>
</dbReference>
<name>A0A5J4R3X7_9ZZZZ</name>
<reference evidence="3" key="1">
    <citation type="submission" date="2019-03" db="EMBL/GenBank/DDBJ databases">
        <title>Single cell metagenomics reveals metabolic interactions within the superorganism composed of flagellate Streblomastix strix and complex community of Bacteroidetes bacteria on its surface.</title>
        <authorList>
            <person name="Treitli S.C."/>
            <person name="Kolisko M."/>
            <person name="Husnik F."/>
            <person name="Keeling P."/>
            <person name="Hampl V."/>
        </authorList>
    </citation>
    <scope>NUCLEOTIDE SEQUENCE</scope>
    <source>
        <strain evidence="3">STM</strain>
    </source>
</reference>
<dbReference type="PROSITE" id="PS52050">
    <property type="entry name" value="WYL"/>
    <property type="match status" value="1"/>
</dbReference>
<dbReference type="PANTHER" id="PTHR34580:SF9">
    <property type="entry name" value="SLL5097 PROTEIN"/>
    <property type="match status" value="1"/>
</dbReference>
<feature type="domain" description="WYL" evidence="1">
    <location>
        <begin position="121"/>
        <end position="188"/>
    </location>
</feature>
<dbReference type="AlphaFoldDB" id="A0A5J4R3X7"/>
<comment type="caution">
    <text evidence="3">The sequence shown here is derived from an EMBL/GenBank/DDBJ whole genome shotgun (WGS) entry which is preliminary data.</text>
</comment>
<organism evidence="3">
    <name type="scientific">termite gut metagenome</name>
    <dbReference type="NCBI Taxonomy" id="433724"/>
    <lineage>
        <taxon>unclassified sequences</taxon>
        <taxon>metagenomes</taxon>
        <taxon>organismal metagenomes</taxon>
    </lineage>
</organism>
<proteinExistence type="predicted"/>
<accession>A0A5J4R3X7</accession>
<protein>
    <submittedName>
        <fullName evidence="3">Uncharacterized protein</fullName>
    </submittedName>
</protein>
<dbReference type="InterPro" id="IPR051534">
    <property type="entry name" value="CBASS_pafABC_assoc_protein"/>
</dbReference>
<dbReference type="Pfam" id="PF25583">
    <property type="entry name" value="WCX"/>
    <property type="match status" value="1"/>
</dbReference>
<sequence length="299" mass="35684">MSKLESTKRHILIIKKLRQAKQATFAEIADYLAKESELDGYYDFNVSKRTFQRDVEEIGTIYGIYIKFNFSGMYYFIEEEFEPEVSNRMFEAFDVYHALNVKEQMSQFIYLEQRRPQGTEHLYGLLHAIKNRNRIQFEYNKYYKDHSENRTVEPLALKEFKYRWYLFARDTYDEYIKCYALDRLANLQILNVHFENNDADWHAKFKHCFGIIAPNAEKPSEVILSFDSFQGKYIKSLPLHASQEIIVDNADELRIRITVYLIHDFLMELLSYGNTVKVLAPQKLAEKLQKQYQNALNQY</sequence>
<dbReference type="InterPro" id="IPR026881">
    <property type="entry name" value="WYL_dom"/>
</dbReference>
<dbReference type="Pfam" id="PF13280">
    <property type="entry name" value="WYL"/>
    <property type="match status" value="1"/>
</dbReference>
<evidence type="ECO:0000259" key="2">
    <source>
        <dbReference type="Pfam" id="PF25583"/>
    </source>
</evidence>
<dbReference type="PANTHER" id="PTHR34580">
    <property type="match status" value="1"/>
</dbReference>
<feature type="domain" description="WCX" evidence="2">
    <location>
        <begin position="221"/>
        <end position="295"/>
    </location>
</feature>